<gene>
    <name evidence="1" type="primary">Env1_4</name>
    <name evidence="1" type="ORF">BRALEP_R14260</name>
</gene>
<proteinExistence type="predicted"/>
<feature type="non-terminal residue" evidence="1">
    <location>
        <position position="88"/>
    </location>
</feature>
<dbReference type="Pfam" id="PF00429">
    <property type="entry name" value="TLV_coat"/>
    <property type="match status" value="1"/>
</dbReference>
<reference evidence="1 2" key="1">
    <citation type="submission" date="2019-09" db="EMBL/GenBank/DDBJ databases">
        <title>Bird 10,000 Genomes (B10K) Project - Family phase.</title>
        <authorList>
            <person name="Zhang G."/>
        </authorList>
    </citation>
    <scope>NUCLEOTIDE SEQUENCE [LARGE SCALE GENOMIC DNA]</scope>
    <source>
        <strain evidence="1">B10K-DU-012-52</strain>
    </source>
</reference>
<protein>
    <submittedName>
        <fullName evidence="1">ENV1 protein</fullName>
    </submittedName>
</protein>
<organism evidence="1 2">
    <name type="scientific">Brachypteracias leptosomus</name>
    <name type="common">short-legged ground-roller</name>
    <dbReference type="NCBI Taxonomy" id="135165"/>
    <lineage>
        <taxon>Eukaryota</taxon>
        <taxon>Metazoa</taxon>
        <taxon>Chordata</taxon>
        <taxon>Craniata</taxon>
        <taxon>Vertebrata</taxon>
        <taxon>Euteleostomi</taxon>
        <taxon>Archelosauria</taxon>
        <taxon>Archosauria</taxon>
        <taxon>Dinosauria</taxon>
        <taxon>Saurischia</taxon>
        <taxon>Theropoda</taxon>
        <taxon>Coelurosauria</taxon>
        <taxon>Aves</taxon>
        <taxon>Neognathae</taxon>
        <taxon>Neoaves</taxon>
        <taxon>Telluraves</taxon>
        <taxon>Coraciimorphae</taxon>
        <taxon>Coraciiformes</taxon>
        <taxon>Brachypteraciidae</taxon>
        <taxon>Brachypteracias</taxon>
    </lineage>
</organism>
<dbReference type="EMBL" id="VYZX01034765">
    <property type="protein sequence ID" value="NXS64444.1"/>
    <property type="molecule type" value="Genomic_DNA"/>
</dbReference>
<evidence type="ECO:0000313" key="1">
    <source>
        <dbReference type="EMBL" id="NXS64444.1"/>
    </source>
</evidence>
<feature type="non-terminal residue" evidence="1">
    <location>
        <position position="1"/>
    </location>
</feature>
<accession>A0A7L2W1R6</accession>
<sequence length="88" mass="10008">ARTTYSALWKILQASYKVLNTTYPNLTQECWLCYDIQPPFYEAVGLTTNIRRRNGTNPRECTWIKRNITDKAPGITLPKVTGRGVCVG</sequence>
<dbReference type="AlphaFoldDB" id="A0A7L2W1R6"/>
<name>A0A7L2W1R6_9AVES</name>
<keyword evidence="2" id="KW-1185">Reference proteome</keyword>
<dbReference type="OrthoDB" id="9306952at2759"/>
<evidence type="ECO:0000313" key="2">
    <source>
        <dbReference type="Proteomes" id="UP000520535"/>
    </source>
</evidence>
<dbReference type="Proteomes" id="UP000520535">
    <property type="component" value="Unassembled WGS sequence"/>
</dbReference>
<comment type="caution">
    <text evidence="1">The sequence shown here is derived from an EMBL/GenBank/DDBJ whole genome shotgun (WGS) entry which is preliminary data.</text>
</comment>
<dbReference type="InterPro" id="IPR018154">
    <property type="entry name" value="TLV/ENV_coat_polyprotein"/>
</dbReference>